<evidence type="ECO:0000313" key="2">
    <source>
        <dbReference type="Proteomes" id="UP000003773"/>
    </source>
</evidence>
<organism evidence="1 2">
    <name type="scientific">Bifidobacterium adolescentis L2-32</name>
    <dbReference type="NCBI Taxonomy" id="411481"/>
    <lineage>
        <taxon>Bacteria</taxon>
        <taxon>Bacillati</taxon>
        <taxon>Actinomycetota</taxon>
        <taxon>Actinomycetes</taxon>
        <taxon>Bifidobacteriales</taxon>
        <taxon>Bifidobacteriaceae</taxon>
        <taxon>Bifidobacterium</taxon>
    </lineage>
</organism>
<evidence type="ECO:0000313" key="1">
    <source>
        <dbReference type="EMBL" id="EDN82729.1"/>
    </source>
</evidence>
<sequence length="56" mass="5975">MKYDFNSGGYILEDDDPVGCYTFVRDVSLLNGVCELSRLSLAPATRTAATADCAAP</sequence>
<name>A7A6P4_BIFAD</name>
<dbReference type="Proteomes" id="UP000003773">
    <property type="component" value="Unassembled WGS sequence"/>
</dbReference>
<accession>A7A6P4</accession>
<proteinExistence type="predicted"/>
<dbReference type="HOGENOM" id="CLU_3004907_0_0_11"/>
<comment type="caution">
    <text evidence="1">The sequence shown here is derived from an EMBL/GenBank/DDBJ whole genome shotgun (WGS) entry which is preliminary data.</text>
</comment>
<reference evidence="1 2" key="2">
    <citation type="submission" date="2007-05" db="EMBL/GenBank/DDBJ databases">
        <title>Draft genome sequence of Bifidobacterium adolescentis (L2-32).</title>
        <authorList>
            <person name="Sudarsanam P."/>
            <person name="Ley R."/>
            <person name="Guruge J."/>
            <person name="Turnbaugh P.J."/>
            <person name="Mahowald M."/>
            <person name="Liep D."/>
            <person name="Gordon J."/>
        </authorList>
    </citation>
    <scope>NUCLEOTIDE SEQUENCE [LARGE SCALE GENOMIC DNA]</scope>
    <source>
        <strain evidence="1 2">L2-32</strain>
    </source>
</reference>
<reference evidence="1 2" key="1">
    <citation type="submission" date="2007-04" db="EMBL/GenBank/DDBJ databases">
        <authorList>
            <person name="Fulton L."/>
            <person name="Clifton S."/>
            <person name="Fulton B."/>
            <person name="Xu J."/>
            <person name="Minx P."/>
            <person name="Pepin K.H."/>
            <person name="Johnson M."/>
            <person name="Thiruvilangam P."/>
            <person name="Bhonagiri V."/>
            <person name="Nash W.E."/>
            <person name="Mardis E.R."/>
            <person name="Wilson R.K."/>
        </authorList>
    </citation>
    <scope>NUCLEOTIDE SEQUENCE [LARGE SCALE GENOMIC DNA]</scope>
    <source>
        <strain evidence="1 2">L2-32</strain>
    </source>
</reference>
<protein>
    <submittedName>
        <fullName evidence="1">Uncharacterized protein</fullName>
    </submittedName>
</protein>
<dbReference type="AlphaFoldDB" id="A7A6P4"/>
<gene>
    <name evidence="1" type="ORF">BIFADO_01527</name>
</gene>
<dbReference type="EMBL" id="AAXD02000045">
    <property type="protein sequence ID" value="EDN82729.1"/>
    <property type="molecule type" value="Genomic_DNA"/>
</dbReference>